<dbReference type="Pfam" id="PF01408">
    <property type="entry name" value="GFO_IDH_MocA"/>
    <property type="match status" value="1"/>
</dbReference>
<dbReference type="Gene3D" id="3.30.360.10">
    <property type="entry name" value="Dihydrodipicolinate Reductase, domain 2"/>
    <property type="match status" value="1"/>
</dbReference>
<gene>
    <name evidence="3" type="ORF">AMQ74_00230</name>
</gene>
<dbReference type="PANTHER" id="PTHR43377">
    <property type="entry name" value="BILIVERDIN REDUCTASE A"/>
    <property type="match status" value="1"/>
</dbReference>
<dbReference type="Gene3D" id="3.40.50.720">
    <property type="entry name" value="NAD(P)-binding Rossmann-like Domain"/>
    <property type="match status" value="1"/>
</dbReference>
<dbReference type="InterPro" id="IPR036291">
    <property type="entry name" value="NAD(P)-bd_dom_sf"/>
</dbReference>
<organism evidence="3 4">
    <name type="scientific">Candidatus Methanofastidiosum methylothiophilum</name>
    <dbReference type="NCBI Taxonomy" id="1705564"/>
    <lineage>
        <taxon>Archaea</taxon>
        <taxon>Methanobacteriati</taxon>
        <taxon>Methanobacteriota</taxon>
        <taxon>Stenosarchaea group</taxon>
        <taxon>Candidatus Methanofastidiosia</taxon>
        <taxon>Candidatus Methanofastidiosales</taxon>
        <taxon>Candidatus Methanofastidiosaceae</taxon>
        <taxon>Candidatus Methanofastidiosum</taxon>
    </lineage>
</organism>
<dbReference type="InterPro" id="IPR055170">
    <property type="entry name" value="GFO_IDH_MocA-like_dom"/>
</dbReference>
<dbReference type="Pfam" id="PF22725">
    <property type="entry name" value="GFO_IDH_MocA_C3"/>
    <property type="match status" value="1"/>
</dbReference>
<dbReference type="SUPFAM" id="SSF51735">
    <property type="entry name" value="NAD(P)-binding Rossmann-fold domains"/>
    <property type="match status" value="1"/>
</dbReference>
<dbReference type="InterPro" id="IPR051450">
    <property type="entry name" value="Gfo/Idh/MocA_Oxidoreductases"/>
</dbReference>
<protein>
    <submittedName>
        <fullName evidence="3">Putative oxidoreductase</fullName>
    </submittedName>
</protein>
<accession>A0A150J9W5</accession>
<dbReference type="SUPFAM" id="SSF55347">
    <property type="entry name" value="Glyceraldehyde-3-phosphate dehydrogenase-like, C-terminal domain"/>
    <property type="match status" value="1"/>
</dbReference>
<comment type="caution">
    <text evidence="3">The sequence shown here is derived from an EMBL/GenBank/DDBJ whole genome shotgun (WGS) entry which is preliminary data.</text>
</comment>
<dbReference type="EMBL" id="LNGD01000007">
    <property type="protein sequence ID" value="KYC53996.1"/>
    <property type="molecule type" value="Genomic_DNA"/>
</dbReference>
<dbReference type="Proteomes" id="UP000075578">
    <property type="component" value="Unassembled WGS sequence"/>
</dbReference>
<dbReference type="GO" id="GO:0000166">
    <property type="term" value="F:nucleotide binding"/>
    <property type="evidence" value="ECO:0007669"/>
    <property type="project" value="InterPro"/>
</dbReference>
<evidence type="ECO:0000259" key="1">
    <source>
        <dbReference type="Pfam" id="PF01408"/>
    </source>
</evidence>
<reference evidence="3 4" key="1">
    <citation type="journal article" date="2016" name="ISME J.">
        <title>Chasing the elusive Euryarchaeota class WSA2: genomes reveal a uniquely fastidious methyl-reducing methanogen.</title>
        <authorList>
            <person name="Nobu M.K."/>
            <person name="Narihiro T."/>
            <person name="Kuroda K."/>
            <person name="Mei R."/>
            <person name="Liu W.T."/>
        </authorList>
    </citation>
    <scope>NUCLEOTIDE SEQUENCE [LARGE SCALE GENOMIC DNA]</scope>
    <source>
        <strain evidence="3">U1lsi0528_Bin089</strain>
    </source>
</reference>
<evidence type="ECO:0000313" key="3">
    <source>
        <dbReference type="EMBL" id="KYC53996.1"/>
    </source>
</evidence>
<sequence>MIKIGVIGAGVMGGHHIRNLSCMDVELVGLSDIDKNRVSELSENFNTKGFLDYKELVKEGIDAAVVAVPTKLHKPVCDYLIDNGVDILVEKPIADTVENGKEIITKAKKEGIKISVGHIERFNPAIQKLKEIIKNESLGKVVTMSSKRVGPYNPRIRDVGIIVDLGVHDIDIMSFLLEEKVKTVYATGGKRIHPFEDFATILMTFGNSCTGLIDTNWHTPHKVRSLTVVADKGIAEVDYIDQKLILYDKEWVKEAKIERREPLSLELECFINYLKKDTAPPVSGEDGLHALEVAISAIDSCVNNKIINIKSK</sequence>
<evidence type="ECO:0000313" key="4">
    <source>
        <dbReference type="Proteomes" id="UP000075578"/>
    </source>
</evidence>
<name>A0A150J9W5_9EURY</name>
<dbReference type="InterPro" id="IPR000683">
    <property type="entry name" value="Gfo/Idh/MocA-like_OxRdtase_N"/>
</dbReference>
<feature type="domain" description="GFO/IDH/MocA-like oxidoreductase" evidence="2">
    <location>
        <begin position="126"/>
        <end position="235"/>
    </location>
</feature>
<proteinExistence type="predicted"/>
<dbReference type="PANTHER" id="PTHR43377:SF1">
    <property type="entry name" value="BILIVERDIN REDUCTASE A"/>
    <property type="match status" value="1"/>
</dbReference>
<evidence type="ECO:0000259" key="2">
    <source>
        <dbReference type="Pfam" id="PF22725"/>
    </source>
</evidence>
<feature type="domain" description="Gfo/Idh/MocA-like oxidoreductase N-terminal" evidence="1">
    <location>
        <begin position="2"/>
        <end position="118"/>
    </location>
</feature>
<dbReference type="AlphaFoldDB" id="A0A150J9W5"/>